<reference evidence="1" key="1">
    <citation type="submission" date="2023-06" db="EMBL/GenBank/DDBJ databases">
        <title>Genome-scale phylogeny and comparative genomics of the fungal order Sordariales.</title>
        <authorList>
            <consortium name="Lawrence Berkeley National Laboratory"/>
            <person name="Hensen N."/>
            <person name="Bonometti L."/>
            <person name="Westerberg I."/>
            <person name="Brannstrom I.O."/>
            <person name="Guillou S."/>
            <person name="Cros-Aarteil S."/>
            <person name="Calhoun S."/>
            <person name="Haridas S."/>
            <person name="Kuo A."/>
            <person name="Mondo S."/>
            <person name="Pangilinan J."/>
            <person name="Riley R."/>
            <person name="Labutti K."/>
            <person name="Andreopoulos B."/>
            <person name="Lipzen A."/>
            <person name="Chen C."/>
            <person name="Yanf M."/>
            <person name="Daum C."/>
            <person name="Ng V."/>
            <person name="Clum A."/>
            <person name="Steindorff A."/>
            <person name="Ohm R."/>
            <person name="Martin F."/>
            <person name="Silar P."/>
            <person name="Natvig D."/>
            <person name="Lalanne C."/>
            <person name="Gautier V."/>
            <person name="Ament-Velasquez S.L."/>
            <person name="Kruys A."/>
            <person name="Hutchinson M.I."/>
            <person name="Powell A.J."/>
            <person name="Barry K."/>
            <person name="Miller A.N."/>
            <person name="Grigoriev I.V."/>
            <person name="Debuchy R."/>
            <person name="Gladieux P."/>
            <person name="Thoren M.H."/>
            <person name="Johannesson H."/>
        </authorList>
    </citation>
    <scope>NUCLEOTIDE SEQUENCE</scope>
    <source>
        <strain evidence="1">PSN4</strain>
    </source>
</reference>
<keyword evidence="2" id="KW-1185">Reference proteome</keyword>
<protein>
    <submittedName>
        <fullName evidence="1">Uncharacterized protein</fullName>
    </submittedName>
</protein>
<accession>A0AAJ0BEY5</accession>
<evidence type="ECO:0000313" key="1">
    <source>
        <dbReference type="EMBL" id="KAK1757006.1"/>
    </source>
</evidence>
<name>A0AAJ0BEY5_9PEZI</name>
<gene>
    <name evidence="1" type="ORF">QBC47DRAFT_342008</name>
</gene>
<dbReference type="AlphaFoldDB" id="A0AAJ0BEY5"/>
<proteinExistence type="predicted"/>
<evidence type="ECO:0000313" key="2">
    <source>
        <dbReference type="Proteomes" id="UP001239445"/>
    </source>
</evidence>
<dbReference type="Proteomes" id="UP001239445">
    <property type="component" value="Unassembled WGS sequence"/>
</dbReference>
<sequence>MEDRVLLMTSAADEAQGREPDADVQEARRLYLPQDFSAFTRLHELTLTNMYGDLRRWKRLIVKILRNSPGLTKLSLSLSDYAVERSYHDGRLDDYVEFFTSLCDEYAQPNTPPLKLRSLECGTAIYPDDLDALEKLTDLSYLEEVHIDNTGVYVHGDTIILYDEDGYSGLVFDAFLSPRCPKLRRFSASELRTDVFDALCGAQAAKLTRQIAVSFDRQDMGDERTSLFLRADKEHPNLPLTLRMMDLDLDETADEDQTAEELLEDLVATNADTLDGLAVHLSLSLLGSAGTAEESSTSDLDLGFLNARLRRLPHLRQLLVGIIEMDRHFSKQEAAVRCAGIAENIARSVPQLRYICVCGTYWRIWRLGGNDSERPAVELERLDEARDRQGVELFAHSIYQCNWPDNRE</sequence>
<organism evidence="1 2">
    <name type="scientific">Echria macrotheca</name>
    <dbReference type="NCBI Taxonomy" id="438768"/>
    <lineage>
        <taxon>Eukaryota</taxon>
        <taxon>Fungi</taxon>
        <taxon>Dikarya</taxon>
        <taxon>Ascomycota</taxon>
        <taxon>Pezizomycotina</taxon>
        <taxon>Sordariomycetes</taxon>
        <taxon>Sordariomycetidae</taxon>
        <taxon>Sordariales</taxon>
        <taxon>Schizotheciaceae</taxon>
        <taxon>Echria</taxon>
    </lineage>
</organism>
<comment type="caution">
    <text evidence="1">The sequence shown here is derived from an EMBL/GenBank/DDBJ whole genome shotgun (WGS) entry which is preliminary data.</text>
</comment>
<dbReference type="EMBL" id="MU839831">
    <property type="protein sequence ID" value="KAK1757006.1"/>
    <property type="molecule type" value="Genomic_DNA"/>
</dbReference>